<dbReference type="EMBL" id="SOAU01000001">
    <property type="protein sequence ID" value="TDT16277.1"/>
    <property type="molecule type" value="Genomic_DNA"/>
</dbReference>
<comment type="caution">
    <text evidence="2">The sequence shown here is derived from an EMBL/GenBank/DDBJ whole genome shotgun (WGS) entry which is preliminary data.</text>
</comment>
<reference evidence="2 3" key="1">
    <citation type="submission" date="2019-03" db="EMBL/GenBank/DDBJ databases">
        <title>Sequencing the genomes of 1000 actinobacteria strains.</title>
        <authorList>
            <person name="Klenk H.-P."/>
        </authorList>
    </citation>
    <scope>NUCLEOTIDE SEQUENCE [LARGE SCALE GENOMIC DNA]</scope>
    <source>
        <strain evidence="2 3">DSM 18936</strain>
    </source>
</reference>
<keyword evidence="3" id="KW-1185">Reference proteome</keyword>
<dbReference type="CDD" id="cd05379">
    <property type="entry name" value="CAP_bacterial"/>
    <property type="match status" value="1"/>
</dbReference>
<dbReference type="Pfam" id="PF00188">
    <property type="entry name" value="CAP"/>
    <property type="match status" value="1"/>
</dbReference>
<dbReference type="InterPro" id="IPR014044">
    <property type="entry name" value="CAP_dom"/>
</dbReference>
<protein>
    <submittedName>
        <fullName evidence="2">Uncharacterized protein YkwD</fullName>
    </submittedName>
</protein>
<evidence type="ECO:0000259" key="1">
    <source>
        <dbReference type="Pfam" id="PF00188"/>
    </source>
</evidence>
<evidence type="ECO:0000313" key="3">
    <source>
        <dbReference type="Proteomes" id="UP000294558"/>
    </source>
</evidence>
<evidence type="ECO:0000313" key="2">
    <source>
        <dbReference type="EMBL" id="TDT16277.1"/>
    </source>
</evidence>
<dbReference type="OrthoDB" id="4855196at2"/>
<feature type="domain" description="SCP" evidence="1">
    <location>
        <begin position="52"/>
        <end position="157"/>
    </location>
</feature>
<name>A0A4R7HYI1_9ACTN</name>
<dbReference type="Proteomes" id="UP000294558">
    <property type="component" value="Unassembled WGS sequence"/>
</dbReference>
<organism evidence="2 3">
    <name type="scientific">Ilumatobacter fluminis</name>
    <dbReference type="NCBI Taxonomy" id="467091"/>
    <lineage>
        <taxon>Bacteria</taxon>
        <taxon>Bacillati</taxon>
        <taxon>Actinomycetota</taxon>
        <taxon>Acidimicrobiia</taxon>
        <taxon>Acidimicrobiales</taxon>
        <taxon>Ilumatobacteraceae</taxon>
        <taxon>Ilumatobacter</taxon>
    </lineage>
</organism>
<sequence length="678" mass="69848">MIEDPSTSPQRSRRLLAVLTMMATFVVATIAGVAGAPGTASAGGPADDDWLGVVNTYRAMSGLAPVTANAQWSAEGQAHSNYMLLNGISHDEVPGRAGYTAGGDVAGNSGNVAVSSSINAKARNHIDLWMTGPFHAIGILRHNLKVSGFGLATSSNTPTPWASAGTLDVIRGIDTSIPRPSTPITFPGNGATVPLNAFITEFPNPMTLCGWSGSAGLPLIAMMPNDVTNASATITGPNGPIDTCVLHKGNTGADGTAQAILDGDNAVIVMPRTVLPNGAYNVTVNSNGGAVSWQFEVDTSADLMATPAPLPDTEPSAAPVNFEPVDPFRLVDTRKGQGATRIRSGQTVKINAASADVAAISANFVAVNSSKAGHLTVFNCSSKVPEVSTLGYTPGTSVANQAIVPLEQGKFCIYAHASVDVIVDVNGYYRPGTESAEFTPLDPKRLYDSRETKRLKAGVERKIRITGTVGGPPVGADAVALNVTAVRGAGAGHLQVYPCGATSSLQTSAVNYVPGEARPNSVVVGTDSQGQVCAKALTDLDITVDVTGYFDTGAGYEFTALDPIRLFDSRKAFSGLNEVTKGQRVRAGQVVKLQVAGERGIPSNAKAASVNVTVTQPTAGLHVTVFPCGSQPSTSNLNAGAGQTVANGAMVKLSSKGQVCVTSLKDTHLIVDINGVWS</sequence>
<proteinExistence type="predicted"/>
<accession>A0A4R7HYI1</accession>
<dbReference type="SUPFAM" id="SSF55797">
    <property type="entry name" value="PR-1-like"/>
    <property type="match status" value="1"/>
</dbReference>
<dbReference type="AlphaFoldDB" id="A0A4R7HYI1"/>
<gene>
    <name evidence="2" type="ORF">BDK89_1861</name>
</gene>
<dbReference type="Gene3D" id="3.40.33.10">
    <property type="entry name" value="CAP"/>
    <property type="match status" value="1"/>
</dbReference>
<dbReference type="RefSeq" id="WP_133868671.1">
    <property type="nucleotide sequence ID" value="NZ_SOAU01000001.1"/>
</dbReference>
<dbReference type="InterPro" id="IPR035940">
    <property type="entry name" value="CAP_sf"/>
</dbReference>